<dbReference type="AlphaFoldDB" id="A0AAJ0M9S2"/>
<gene>
    <name evidence="1" type="ORF">B0T25DRAFT_322917</name>
</gene>
<reference evidence="1" key="2">
    <citation type="submission" date="2023-06" db="EMBL/GenBank/DDBJ databases">
        <authorList>
            <consortium name="Lawrence Berkeley National Laboratory"/>
            <person name="Haridas S."/>
            <person name="Hensen N."/>
            <person name="Bonometti L."/>
            <person name="Westerberg I."/>
            <person name="Brannstrom I.O."/>
            <person name="Guillou S."/>
            <person name="Cros-Aarteil S."/>
            <person name="Calhoun S."/>
            <person name="Kuo A."/>
            <person name="Mondo S."/>
            <person name="Pangilinan J."/>
            <person name="Riley R."/>
            <person name="Labutti K."/>
            <person name="Andreopoulos B."/>
            <person name="Lipzen A."/>
            <person name="Chen C."/>
            <person name="Yanf M."/>
            <person name="Daum C."/>
            <person name="Ng V."/>
            <person name="Clum A."/>
            <person name="Steindorff A."/>
            <person name="Ohm R."/>
            <person name="Martin F."/>
            <person name="Silar P."/>
            <person name="Natvig D."/>
            <person name="Lalanne C."/>
            <person name="Gautier V."/>
            <person name="Ament-Velasquez S.L."/>
            <person name="Kruys A."/>
            <person name="Hutchinson M.I."/>
            <person name="Powell A.J."/>
            <person name="Barry K."/>
            <person name="Miller A.N."/>
            <person name="Grigoriev I.V."/>
            <person name="Debuchy R."/>
            <person name="Gladieux P."/>
            <person name="Thoren M.H."/>
            <person name="Johannesson H."/>
        </authorList>
    </citation>
    <scope>NUCLEOTIDE SEQUENCE</scope>
    <source>
        <strain evidence="1">CBS 955.72</strain>
    </source>
</reference>
<proteinExistence type="predicted"/>
<keyword evidence="2" id="KW-1185">Reference proteome</keyword>
<dbReference type="EMBL" id="JAUIQD010000007">
    <property type="protein sequence ID" value="KAK3344296.1"/>
    <property type="molecule type" value="Genomic_DNA"/>
</dbReference>
<comment type="caution">
    <text evidence="1">The sequence shown here is derived from an EMBL/GenBank/DDBJ whole genome shotgun (WGS) entry which is preliminary data.</text>
</comment>
<organism evidence="1 2">
    <name type="scientific">Lasiosphaeria hispida</name>
    <dbReference type="NCBI Taxonomy" id="260671"/>
    <lineage>
        <taxon>Eukaryota</taxon>
        <taxon>Fungi</taxon>
        <taxon>Dikarya</taxon>
        <taxon>Ascomycota</taxon>
        <taxon>Pezizomycotina</taxon>
        <taxon>Sordariomycetes</taxon>
        <taxon>Sordariomycetidae</taxon>
        <taxon>Sordariales</taxon>
        <taxon>Lasiosphaeriaceae</taxon>
        <taxon>Lasiosphaeria</taxon>
    </lineage>
</organism>
<accession>A0AAJ0M9S2</accession>
<protein>
    <submittedName>
        <fullName evidence="1">Uncharacterized protein</fullName>
    </submittedName>
</protein>
<name>A0AAJ0M9S2_9PEZI</name>
<evidence type="ECO:0000313" key="1">
    <source>
        <dbReference type="EMBL" id="KAK3344296.1"/>
    </source>
</evidence>
<reference evidence="1" key="1">
    <citation type="journal article" date="2023" name="Mol. Phylogenet. Evol.">
        <title>Genome-scale phylogeny and comparative genomics of the fungal order Sordariales.</title>
        <authorList>
            <person name="Hensen N."/>
            <person name="Bonometti L."/>
            <person name="Westerberg I."/>
            <person name="Brannstrom I.O."/>
            <person name="Guillou S."/>
            <person name="Cros-Aarteil S."/>
            <person name="Calhoun S."/>
            <person name="Haridas S."/>
            <person name="Kuo A."/>
            <person name="Mondo S."/>
            <person name="Pangilinan J."/>
            <person name="Riley R."/>
            <person name="LaButti K."/>
            <person name="Andreopoulos B."/>
            <person name="Lipzen A."/>
            <person name="Chen C."/>
            <person name="Yan M."/>
            <person name="Daum C."/>
            <person name="Ng V."/>
            <person name="Clum A."/>
            <person name="Steindorff A."/>
            <person name="Ohm R.A."/>
            <person name="Martin F."/>
            <person name="Silar P."/>
            <person name="Natvig D.O."/>
            <person name="Lalanne C."/>
            <person name="Gautier V."/>
            <person name="Ament-Velasquez S.L."/>
            <person name="Kruys A."/>
            <person name="Hutchinson M.I."/>
            <person name="Powell A.J."/>
            <person name="Barry K."/>
            <person name="Miller A.N."/>
            <person name="Grigoriev I.V."/>
            <person name="Debuchy R."/>
            <person name="Gladieux P."/>
            <person name="Hiltunen Thoren M."/>
            <person name="Johannesson H."/>
        </authorList>
    </citation>
    <scope>NUCLEOTIDE SEQUENCE</scope>
    <source>
        <strain evidence="1">CBS 955.72</strain>
    </source>
</reference>
<sequence>MDSDQIARGPPAVLHRRNAACAVSYSRRASRLSLVCCFCLHYVSCFRRVADHPQLSLMSVWALFRFLQICPGHEIHPSTLGAAGRLHVITCAPRPRSPSVEVLHTIITAGGIPSPVVNVGMASPFMVPATASSSAMSPRNILMAQTTTSNLPLRKKGGG</sequence>
<dbReference type="Proteomes" id="UP001275084">
    <property type="component" value="Unassembled WGS sequence"/>
</dbReference>
<evidence type="ECO:0000313" key="2">
    <source>
        <dbReference type="Proteomes" id="UP001275084"/>
    </source>
</evidence>